<evidence type="ECO:0000256" key="2">
    <source>
        <dbReference type="ARBA" id="ARBA00009638"/>
    </source>
</evidence>
<organism evidence="9 10">
    <name type="scientific">Phycomyces blakesleeanus (strain ATCC 8743b / DSM 1359 / FGSC 10004 / NBRC 33097 / NRRL 1555)</name>
    <dbReference type="NCBI Taxonomy" id="763407"/>
    <lineage>
        <taxon>Eukaryota</taxon>
        <taxon>Fungi</taxon>
        <taxon>Fungi incertae sedis</taxon>
        <taxon>Mucoromycota</taxon>
        <taxon>Mucoromycotina</taxon>
        <taxon>Mucoromycetes</taxon>
        <taxon>Mucorales</taxon>
        <taxon>Phycomycetaceae</taxon>
        <taxon>Phycomyces</taxon>
    </lineage>
</organism>
<comment type="cofactor">
    <cofactor evidence="1">
        <name>Mg(2+)</name>
        <dbReference type="ChEBI" id="CHEBI:18420"/>
    </cofactor>
</comment>
<keyword evidence="10" id="KW-1185">Reference proteome</keyword>
<dbReference type="OrthoDB" id="391988at2759"/>
<dbReference type="AlphaFoldDB" id="A0A162PVH4"/>
<dbReference type="InterPro" id="IPR019987">
    <property type="entry name" value="GTP-bd_ribosome_bio_YsxC"/>
</dbReference>
<dbReference type="Pfam" id="PF01926">
    <property type="entry name" value="MMR_HSR1"/>
    <property type="match status" value="1"/>
</dbReference>
<sequence>MILQRFFSTSLRSSFPRGVNSTTHLTTKNSKSFKLVSFPEPPELLPKDKSFGNRTFARPVQFIKSVSSLEQAPARDLPEVAFVGRSNVGKSTLINYLTNNHNLVKTSSKPGHTRLLNFFNVSDKCTLVDMPGYGFRSREEWGDLIIDYLTNRKQLKRLFILVDPTAGLKDTDKQLMEMLDKQAVSYQIILTKKDRLNKEAFETSKSTIERYLVDNAICCYPELLSAGKARRSKNNTDQTAEDITRVRWAVLSAAGVNA</sequence>
<evidence type="ECO:0000313" key="9">
    <source>
        <dbReference type="EMBL" id="OAD76377.1"/>
    </source>
</evidence>
<dbReference type="PRINTS" id="PR00326">
    <property type="entry name" value="GTP1OBG"/>
</dbReference>
<dbReference type="CDD" id="cd01876">
    <property type="entry name" value="YihA_EngB"/>
    <property type="match status" value="1"/>
</dbReference>
<keyword evidence="4" id="KW-0479">Metal-binding</keyword>
<evidence type="ECO:0000256" key="5">
    <source>
        <dbReference type="ARBA" id="ARBA00022741"/>
    </source>
</evidence>
<feature type="domain" description="EngB-type G" evidence="8">
    <location>
        <begin position="76"/>
        <end position="258"/>
    </location>
</feature>
<proteinExistence type="inferred from homology"/>
<gene>
    <name evidence="9" type="ORF">PHYBLDRAFT_166348</name>
</gene>
<dbReference type="PANTHER" id="PTHR46498:SF1">
    <property type="entry name" value="GTP-BINDING PROTEIN 8"/>
    <property type="match status" value="1"/>
</dbReference>
<dbReference type="PANTHER" id="PTHR46498">
    <property type="entry name" value="GTP-BINDING PROTEIN 8"/>
    <property type="match status" value="1"/>
</dbReference>
<protein>
    <recommendedName>
        <fullName evidence="3">GTP-binding protein 8</fullName>
    </recommendedName>
</protein>
<evidence type="ECO:0000256" key="1">
    <source>
        <dbReference type="ARBA" id="ARBA00001946"/>
    </source>
</evidence>
<dbReference type="VEuPathDB" id="FungiDB:PHYBLDRAFT_166348"/>
<dbReference type="GO" id="GO:0005525">
    <property type="term" value="F:GTP binding"/>
    <property type="evidence" value="ECO:0007669"/>
    <property type="project" value="UniProtKB-KW"/>
</dbReference>
<keyword evidence="5" id="KW-0547">Nucleotide-binding</keyword>
<evidence type="ECO:0000256" key="7">
    <source>
        <dbReference type="ARBA" id="ARBA00023134"/>
    </source>
</evidence>
<dbReference type="GeneID" id="28996313"/>
<dbReference type="InterPro" id="IPR052279">
    <property type="entry name" value="EngB_GTPase"/>
</dbReference>
<dbReference type="InParanoid" id="A0A162PVH4"/>
<dbReference type="NCBIfam" id="TIGR03598">
    <property type="entry name" value="GTPase_YsxC"/>
    <property type="match status" value="1"/>
</dbReference>
<reference evidence="10" key="1">
    <citation type="submission" date="2015-06" db="EMBL/GenBank/DDBJ databases">
        <title>Expansion of signal transduction pathways in fungi by whole-genome duplication.</title>
        <authorList>
            <consortium name="DOE Joint Genome Institute"/>
            <person name="Corrochano L.M."/>
            <person name="Kuo A."/>
            <person name="Marcet-Houben M."/>
            <person name="Polaino S."/>
            <person name="Salamov A."/>
            <person name="Villalobos J.M."/>
            <person name="Alvarez M.I."/>
            <person name="Avalos J."/>
            <person name="Benito E.P."/>
            <person name="Benoit I."/>
            <person name="Burger G."/>
            <person name="Camino L.P."/>
            <person name="Canovas D."/>
            <person name="Cerda-Olmedo E."/>
            <person name="Cheng J.-F."/>
            <person name="Dominguez A."/>
            <person name="Elias M."/>
            <person name="Eslava A.P."/>
            <person name="Glaser F."/>
            <person name="Grimwood J."/>
            <person name="Gutierrez G."/>
            <person name="Heitman J."/>
            <person name="Henrissat B."/>
            <person name="Iturriaga E.A."/>
            <person name="Lang B.F."/>
            <person name="Lavin J.L."/>
            <person name="Lee S."/>
            <person name="Li W."/>
            <person name="Lindquist E."/>
            <person name="Lopez-Garcia S."/>
            <person name="Luque E.M."/>
            <person name="Marcos A.T."/>
            <person name="Martin J."/>
            <person name="McCluskey K."/>
            <person name="Medina H.R."/>
            <person name="Miralles-Duran A."/>
            <person name="Miyazaki A."/>
            <person name="Munoz-Torres E."/>
            <person name="Oguiza J.A."/>
            <person name="Ohm R."/>
            <person name="Olmedo M."/>
            <person name="Orejas M."/>
            <person name="Ortiz-Castellanos L."/>
            <person name="Pisabarro A.G."/>
            <person name="Rodriguez-Romero J."/>
            <person name="Ruiz-Herrera J."/>
            <person name="Ruiz-Vazquez R."/>
            <person name="Sanz C."/>
            <person name="Schackwitz W."/>
            <person name="Schmutz J."/>
            <person name="Shahriari M."/>
            <person name="Shelest E."/>
            <person name="Silva-Franco F."/>
            <person name="Soanes D."/>
            <person name="Syed K."/>
            <person name="Tagua V.G."/>
            <person name="Talbot N.J."/>
            <person name="Thon M."/>
            <person name="De vries R.P."/>
            <person name="Wiebenga A."/>
            <person name="Yadav J.S."/>
            <person name="Braun E.L."/>
            <person name="Baker S."/>
            <person name="Garre V."/>
            <person name="Horwitz B."/>
            <person name="Torres-Martinez S."/>
            <person name="Idnurm A."/>
            <person name="Herrera-Estrella A."/>
            <person name="Gabaldon T."/>
            <person name="Grigoriev I.V."/>
        </authorList>
    </citation>
    <scope>NUCLEOTIDE SEQUENCE [LARGE SCALE GENOMIC DNA]</scope>
    <source>
        <strain evidence="10">NRRL 1555(-)</strain>
    </source>
</reference>
<dbReference type="InterPro" id="IPR030393">
    <property type="entry name" value="G_ENGB_dom"/>
</dbReference>
<evidence type="ECO:0000259" key="8">
    <source>
        <dbReference type="PROSITE" id="PS51706"/>
    </source>
</evidence>
<dbReference type="EMBL" id="KV440976">
    <property type="protein sequence ID" value="OAD76377.1"/>
    <property type="molecule type" value="Genomic_DNA"/>
</dbReference>
<evidence type="ECO:0000256" key="3">
    <source>
        <dbReference type="ARBA" id="ARBA00015370"/>
    </source>
</evidence>
<dbReference type="Proteomes" id="UP000077315">
    <property type="component" value="Unassembled WGS sequence"/>
</dbReference>
<dbReference type="HAMAP" id="MF_00321">
    <property type="entry name" value="GTPase_EngB"/>
    <property type="match status" value="1"/>
</dbReference>
<comment type="similarity">
    <text evidence="2">Belongs to the TRAFAC class TrmE-Era-EngA-EngB-Septin-like GTPase superfamily. EngB GTPase family.</text>
</comment>
<dbReference type="Gene3D" id="3.40.50.300">
    <property type="entry name" value="P-loop containing nucleotide triphosphate hydrolases"/>
    <property type="match status" value="1"/>
</dbReference>
<dbReference type="InterPro" id="IPR006073">
    <property type="entry name" value="GTP-bd"/>
</dbReference>
<dbReference type="STRING" id="763407.A0A162PVH4"/>
<dbReference type="GO" id="GO:0046872">
    <property type="term" value="F:metal ion binding"/>
    <property type="evidence" value="ECO:0007669"/>
    <property type="project" value="UniProtKB-KW"/>
</dbReference>
<evidence type="ECO:0000256" key="6">
    <source>
        <dbReference type="ARBA" id="ARBA00022842"/>
    </source>
</evidence>
<dbReference type="InterPro" id="IPR027417">
    <property type="entry name" value="P-loop_NTPase"/>
</dbReference>
<dbReference type="GO" id="GO:0005739">
    <property type="term" value="C:mitochondrion"/>
    <property type="evidence" value="ECO:0007669"/>
    <property type="project" value="TreeGrafter"/>
</dbReference>
<evidence type="ECO:0000256" key="4">
    <source>
        <dbReference type="ARBA" id="ARBA00022723"/>
    </source>
</evidence>
<dbReference type="PROSITE" id="PS51706">
    <property type="entry name" value="G_ENGB"/>
    <property type="match status" value="1"/>
</dbReference>
<evidence type="ECO:0000313" key="10">
    <source>
        <dbReference type="Proteomes" id="UP000077315"/>
    </source>
</evidence>
<name>A0A162PVH4_PHYB8</name>
<keyword evidence="6" id="KW-0460">Magnesium</keyword>
<keyword evidence="7" id="KW-0342">GTP-binding</keyword>
<dbReference type="SUPFAM" id="SSF52540">
    <property type="entry name" value="P-loop containing nucleoside triphosphate hydrolases"/>
    <property type="match status" value="1"/>
</dbReference>
<dbReference type="RefSeq" id="XP_018294417.1">
    <property type="nucleotide sequence ID" value="XM_018435407.1"/>
</dbReference>
<accession>A0A162PVH4</accession>